<feature type="domain" description="BIG2" evidence="1">
    <location>
        <begin position="108"/>
        <end position="179"/>
    </location>
</feature>
<name>A0ABW3J1E8_9FLAO</name>
<keyword evidence="3" id="KW-1185">Reference proteome</keyword>
<dbReference type="SUPFAM" id="SSF49373">
    <property type="entry name" value="Invasin/intimin cell-adhesion fragments"/>
    <property type="match status" value="1"/>
</dbReference>
<proteinExistence type="predicted"/>
<evidence type="ECO:0000259" key="1">
    <source>
        <dbReference type="SMART" id="SM00635"/>
    </source>
</evidence>
<accession>A0ABW3J1E8</accession>
<dbReference type="Gene3D" id="2.60.40.1080">
    <property type="match status" value="2"/>
</dbReference>
<dbReference type="InterPro" id="IPR045828">
    <property type="entry name" value="PKD_Bacteroidetes"/>
</dbReference>
<dbReference type="InterPro" id="IPR026341">
    <property type="entry name" value="T9SS_type_B"/>
</dbReference>
<dbReference type="InterPro" id="IPR003343">
    <property type="entry name" value="Big_2"/>
</dbReference>
<sequence>MTYTMLGIGGCIGNDDFETRSITVDALPNAGILSGIQDICVGSNTTFLTDSLEAGIWSSDDTNVATVNPANGDIVAGIPGTARITYTVAGSGVCTAANAIRDVKVTGIPNPGTISGVPTICNNGTTIFTTDATDKTGTWSSSNSTFATVDLNGQIKGIAPGISVITYTLPAVGGCDAVPTSKSITIDPIVEPTFDPFPDRCANDNTTISPLVLTSNNGITGTWSPSLDTSNTTILPIVKTYDFNPTTGLCASQIKGFQTILPLPIATATPNGQIVCSDVAPNITLSSNLGTVTTFAWDVIPTEVIGDSSASGNTIDQTLTVTGFTAGKAVYTVIPSSGGCLGLPIEVTVNVNPAPEVNITSNLKPLLCSGEVTDIQYDSKVAGTTFSWTVVPKGVIGAFSSNGNAISQTLKTTGIVQGTVDYIITPTSNTCTGPQETVTITVNPTPGIFGPTQSTKICSGETTNITLSPSILGTQFNWTVLRTDVTGGKDSDTSIDGIISETLIAETKVGTAKFTIIPTLNSCDGIPTDVIIQVNPLPKPVLENGIICVDQVTKTTFKSYILDSGLSNTNHNFRWFFNDSPTPIPGANSRSFEVKEKGKYSVIATNKNTGCLSTKVDAEIIENLPATEDDILVSVSDAFSENPIITVEVTGLGTGPFLYQLDDSAPQTSNVFNVPKSGEFKVKVTDEQGCTNEIRKVIFIDYPKFFTPNGDGINDTWRIGALPNTNVDIYDRYGKLIKQVNSSGSGWDGTLNGQLLPGTDYWFTVEYVEPNSGIKKLFKSHFSLKR</sequence>
<gene>
    <name evidence="2" type="ORF">ACFQ0S_06180</name>
</gene>
<evidence type="ECO:0000313" key="3">
    <source>
        <dbReference type="Proteomes" id="UP001597051"/>
    </source>
</evidence>
<organism evidence="2 3">
    <name type="scientific">Flavobacterium myungsuense</name>
    <dbReference type="NCBI Taxonomy" id="651823"/>
    <lineage>
        <taxon>Bacteria</taxon>
        <taxon>Pseudomonadati</taxon>
        <taxon>Bacteroidota</taxon>
        <taxon>Flavobacteriia</taxon>
        <taxon>Flavobacteriales</taxon>
        <taxon>Flavobacteriaceae</taxon>
        <taxon>Flavobacterium</taxon>
    </lineage>
</organism>
<dbReference type="Pfam" id="PF13585">
    <property type="entry name" value="CHU_C"/>
    <property type="match status" value="1"/>
</dbReference>
<feature type="domain" description="BIG2" evidence="1">
    <location>
        <begin position="26"/>
        <end position="98"/>
    </location>
</feature>
<dbReference type="Pfam" id="PF02368">
    <property type="entry name" value="Big_2"/>
    <property type="match status" value="1"/>
</dbReference>
<evidence type="ECO:0000313" key="2">
    <source>
        <dbReference type="EMBL" id="MFD0984064.1"/>
    </source>
</evidence>
<comment type="caution">
    <text evidence="2">The sequence shown here is derived from an EMBL/GenBank/DDBJ whole genome shotgun (WGS) entry which is preliminary data.</text>
</comment>
<dbReference type="Pfam" id="PF19406">
    <property type="entry name" value="PKD_5"/>
    <property type="match status" value="3"/>
</dbReference>
<dbReference type="EMBL" id="JBHTIZ010000015">
    <property type="protein sequence ID" value="MFD0984064.1"/>
    <property type="molecule type" value="Genomic_DNA"/>
</dbReference>
<dbReference type="RefSeq" id="WP_379819069.1">
    <property type="nucleotide sequence ID" value="NZ_JBHTIZ010000015.1"/>
</dbReference>
<dbReference type="Proteomes" id="UP001597051">
    <property type="component" value="Unassembled WGS sequence"/>
</dbReference>
<protein>
    <submittedName>
        <fullName evidence="2">T9SS type B sorting domain-containing protein</fullName>
    </submittedName>
</protein>
<dbReference type="SMART" id="SM00635">
    <property type="entry name" value="BID_2"/>
    <property type="match status" value="2"/>
</dbReference>
<dbReference type="InterPro" id="IPR008964">
    <property type="entry name" value="Invasin/intimin_cell_adhesion"/>
</dbReference>
<dbReference type="NCBIfam" id="TIGR04131">
    <property type="entry name" value="Bac_Flav_CTERM"/>
    <property type="match status" value="1"/>
</dbReference>
<reference evidence="3" key="1">
    <citation type="journal article" date="2019" name="Int. J. Syst. Evol. Microbiol.">
        <title>The Global Catalogue of Microorganisms (GCM) 10K type strain sequencing project: providing services to taxonomists for standard genome sequencing and annotation.</title>
        <authorList>
            <consortium name="The Broad Institute Genomics Platform"/>
            <consortium name="The Broad Institute Genome Sequencing Center for Infectious Disease"/>
            <person name="Wu L."/>
            <person name="Ma J."/>
        </authorList>
    </citation>
    <scope>NUCLEOTIDE SEQUENCE [LARGE SCALE GENOMIC DNA]</scope>
    <source>
        <strain evidence="3">CECT 7649</strain>
    </source>
</reference>